<evidence type="ECO:0000313" key="4">
    <source>
        <dbReference type="EMBL" id="KAK6156926.1"/>
    </source>
</evidence>
<accession>A0ABR0XCR6</accession>
<evidence type="ECO:0000256" key="2">
    <source>
        <dbReference type="ARBA" id="ARBA00022679"/>
    </source>
</evidence>
<reference evidence="4 5" key="1">
    <citation type="journal article" date="2021" name="Comput. Struct. Biotechnol. J.">
        <title>De novo genome assembly of the potent medicinal plant Rehmannia glutinosa using nanopore technology.</title>
        <authorList>
            <person name="Ma L."/>
            <person name="Dong C."/>
            <person name="Song C."/>
            <person name="Wang X."/>
            <person name="Zheng X."/>
            <person name="Niu Y."/>
            <person name="Chen S."/>
            <person name="Feng W."/>
        </authorList>
    </citation>
    <scope>NUCLEOTIDE SEQUENCE [LARGE SCALE GENOMIC DNA]</scope>
    <source>
        <strain evidence="4">DH-2019</strain>
    </source>
</reference>
<protein>
    <recommendedName>
        <fullName evidence="6">Vinorine synthase</fullName>
    </recommendedName>
</protein>
<name>A0ABR0XCR6_REHGL</name>
<evidence type="ECO:0000256" key="3">
    <source>
        <dbReference type="ARBA" id="ARBA00023315"/>
    </source>
</evidence>
<dbReference type="Gene3D" id="3.30.559.10">
    <property type="entry name" value="Chloramphenicol acetyltransferase-like domain"/>
    <property type="match status" value="3"/>
</dbReference>
<keyword evidence="3" id="KW-0012">Acyltransferase</keyword>
<keyword evidence="5" id="KW-1185">Reference proteome</keyword>
<dbReference type="Pfam" id="PF02458">
    <property type="entry name" value="Transferase"/>
    <property type="match status" value="2"/>
</dbReference>
<dbReference type="InterPro" id="IPR023213">
    <property type="entry name" value="CAT-like_dom_sf"/>
</dbReference>
<gene>
    <name evidence="4" type="ORF">DH2020_011174</name>
</gene>
<dbReference type="PANTHER" id="PTHR31623:SF110">
    <property type="entry name" value="VINORINE SYNTHASE-LIKE"/>
    <property type="match status" value="1"/>
</dbReference>
<comment type="similarity">
    <text evidence="1">Belongs to the plant acyltransferase family.</text>
</comment>
<proteinExistence type="inferred from homology"/>
<organism evidence="4 5">
    <name type="scientific">Rehmannia glutinosa</name>
    <name type="common">Chinese foxglove</name>
    <dbReference type="NCBI Taxonomy" id="99300"/>
    <lineage>
        <taxon>Eukaryota</taxon>
        <taxon>Viridiplantae</taxon>
        <taxon>Streptophyta</taxon>
        <taxon>Embryophyta</taxon>
        <taxon>Tracheophyta</taxon>
        <taxon>Spermatophyta</taxon>
        <taxon>Magnoliopsida</taxon>
        <taxon>eudicotyledons</taxon>
        <taxon>Gunneridae</taxon>
        <taxon>Pentapetalae</taxon>
        <taxon>asterids</taxon>
        <taxon>lamiids</taxon>
        <taxon>Lamiales</taxon>
        <taxon>Orobanchaceae</taxon>
        <taxon>Rehmannieae</taxon>
        <taxon>Rehmannia</taxon>
    </lineage>
</organism>
<sequence>MDAENHVKIISKVIIKPSSPTPHTHKTVKLSFLDQLLAPPFYVPFIFFYQPDNSTVSVNHAQISQQLKNSLSEALTLFYPLAGKLNPQISTVDCSDDGAEFVEARVHTCLSDINFFDCGGIAIGICSSHQLTDGASLVAFVDSWAAACRGQGQKGNFAPPSFDLARYFPPRNMSGFGFPELKKEKLVTKRFVFDKEKLAALKCAAVFGPPGSSAVKGPTRVEVASAFIWKHFIENGHHVKNVPAAWHIVNLRPRVNPTMENVFGNFILKKFIFSSGADPEFHELVSKMRNGLREIDDEYIRKLSREYDGYVSDISKFYDLVASGEMESVGFSSWARFPVYEMDYGWGKPVWVCPTSCPEKNVVFLMGTKDGDGIEAWVNMLESSSEILEIKFKLLGIN</sequence>
<dbReference type="Proteomes" id="UP001318860">
    <property type="component" value="Unassembled WGS sequence"/>
</dbReference>
<evidence type="ECO:0000313" key="5">
    <source>
        <dbReference type="Proteomes" id="UP001318860"/>
    </source>
</evidence>
<comment type="caution">
    <text evidence="4">The sequence shown here is derived from an EMBL/GenBank/DDBJ whole genome shotgun (WGS) entry which is preliminary data.</text>
</comment>
<keyword evidence="2" id="KW-0808">Transferase</keyword>
<evidence type="ECO:0000256" key="1">
    <source>
        <dbReference type="ARBA" id="ARBA00009861"/>
    </source>
</evidence>
<evidence type="ECO:0008006" key="6">
    <source>
        <dbReference type="Google" id="ProtNLM"/>
    </source>
</evidence>
<dbReference type="EMBL" id="JABTTQ020000005">
    <property type="protein sequence ID" value="KAK6156926.1"/>
    <property type="molecule type" value="Genomic_DNA"/>
</dbReference>
<dbReference type="PANTHER" id="PTHR31623">
    <property type="entry name" value="F21J9.9"/>
    <property type="match status" value="1"/>
</dbReference>